<evidence type="ECO:0000313" key="3">
    <source>
        <dbReference type="Proteomes" id="UP000240760"/>
    </source>
</evidence>
<reference evidence="2 3" key="1">
    <citation type="submission" date="2016-07" db="EMBL/GenBank/DDBJ databases">
        <title>Multiple horizontal gene transfer events from other fungi enriched the ability of initially mycotrophic Trichoderma (Ascomycota) to feed on dead plant biomass.</title>
        <authorList>
            <consortium name="DOE Joint Genome Institute"/>
            <person name="Aerts A."/>
            <person name="Atanasova L."/>
            <person name="Chenthamara K."/>
            <person name="Zhang J."/>
            <person name="Grujic M."/>
            <person name="Henrissat B."/>
            <person name="Kuo A."/>
            <person name="Salamov A."/>
            <person name="Lipzen A."/>
            <person name="Labutti K."/>
            <person name="Barry K."/>
            <person name="Miao Y."/>
            <person name="Rahimi M.J."/>
            <person name="Shen Q."/>
            <person name="Grigoriev I.V."/>
            <person name="Kubicek C.P."/>
            <person name="Druzhinina I.S."/>
        </authorList>
    </citation>
    <scope>NUCLEOTIDE SEQUENCE [LARGE SCALE GENOMIC DNA]</scope>
    <source>
        <strain evidence="2 3">ATCC 18648</strain>
    </source>
</reference>
<accession>A0A2T4C5A6</accession>
<dbReference type="Proteomes" id="UP000240760">
    <property type="component" value="Unassembled WGS sequence"/>
</dbReference>
<gene>
    <name evidence="2" type="ORF">M440DRAFT_1391277</name>
</gene>
<keyword evidence="3" id="KW-1185">Reference proteome</keyword>
<protein>
    <submittedName>
        <fullName evidence="2">Uncharacterized protein</fullName>
    </submittedName>
</protein>
<dbReference type="STRING" id="983965.A0A2T4C5A6"/>
<feature type="compositionally biased region" description="Low complexity" evidence="1">
    <location>
        <begin position="22"/>
        <end position="49"/>
    </location>
</feature>
<dbReference type="AlphaFoldDB" id="A0A2T4C5A6"/>
<evidence type="ECO:0000256" key="1">
    <source>
        <dbReference type="SAM" id="MobiDB-lite"/>
    </source>
</evidence>
<dbReference type="OrthoDB" id="420046at2759"/>
<name>A0A2T4C5A6_TRILO</name>
<dbReference type="EMBL" id="KZ679131">
    <property type="protein sequence ID" value="PTB76704.1"/>
    <property type="molecule type" value="Genomic_DNA"/>
</dbReference>
<organism evidence="2 3">
    <name type="scientific">Trichoderma longibrachiatum ATCC 18648</name>
    <dbReference type="NCBI Taxonomy" id="983965"/>
    <lineage>
        <taxon>Eukaryota</taxon>
        <taxon>Fungi</taxon>
        <taxon>Dikarya</taxon>
        <taxon>Ascomycota</taxon>
        <taxon>Pezizomycotina</taxon>
        <taxon>Sordariomycetes</taxon>
        <taxon>Hypocreomycetidae</taxon>
        <taxon>Hypocreales</taxon>
        <taxon>Hypocreaceae</taxon>
        <taxon>Trichoderma</taxon>
    </lineage>
</organism>
<evidence type="ECO:0000313" key="2">
    <source>
        <dbReference type="EMBL" id="PTB76704.1"/>
    </source>
</evidence>
<feature type="region of interest" description="Disordered" evidence="1">
    <location>
        <begin position="151"/>
        <end position="179"/>
    </location>
</feature>
<feature type="region of interest" description="Disordered" evidence="1">
    <location>
        <begin position="1"/>
        <end position="57"/>
    </location>
</feature>
<proteinExistence type="predicted"/>
<sequence length="179" mass="19092">MAKKKVRQTPSEEAAVGNGSGSQPSAPSITAQASPASSSSAPKQRSRTSQAASSTGVPPSLVICRNKHWRHISSYHGPWLQMPFEILETLANINYNTPLPRPIDAASFFDLVKVRRLVDEATNLAVRAASDIASPTLTNVNGGFPSISSAMGGHGMGAPGHGAKLSRERKFRMQRCDVR</sequence>